<dbReference type="Proteomes" id="UP000271291">
    <property type="component" value="Chromosome"/>
</dbReference>
<evidence type="ECO:0000256" key="1">
    <source>
        <dbReference type="ARBA" id="ARBA00022801"/>
    </source>
</evidence>
<gene>
    <name evidence="6" type="ORF">DDJ31_02145</name>
    <name evidence="5" type="ORF">ELQ87_37095</name>
</gene>
<dbReference type="EMBL" id="CP034687">
    <property type="protein sequence ID" value="AZS90242.1"/>
    <property type="molecule type" value="Genomic_DNA"/>
</dbReference>
<feature type="domain" description="PPM-type phosphatase" evidence="4">
    <location>
        <begin position="391"/>
        <end position="614"/>
    </location>
</feature>
<dbReference type="InterPro" id="IPR035965">
    <property type="entry name" value="PAS-like_dom_sf"/>
</dbReference>
<dbReference type="Pfam" id="PF07228">
    <property type="entry name" value="SpoIIE"/>
    <property type="match status" value="1"/>
</dbReference>
<sequence>MPPYALLGGGVARREPDSPKTPVRVNIQLLRPSSRGVCPSPRAPGAPEGPCSVPVRERELPYGNIRSRPKGGGRAAACLTVTTHQHSPPDPRGGAPSGAAWNTAPYPVLLADPQGDVIDLNPAAAALLPDAVSGTRLRDVAPAWIADAHDRLVPAVPRQNAGHAEHGSLGDRTFEAHSSRTPDGDVMWWLVDDTERRLAEAALDGERRRTAFLARASSALLASLNLERCMDVTATLAAGQLAEAAVVVAPPRGRRFPVTSCLAGGSPVHRTVRADPTTVPGLSEALSGFPPVPSRWIDPAGIPDWLVPDNFEGPVGSAVVTPLPGQGVPAGALVLLRPGTRQAFSESDEIFARLFAARAGAALSAARMYAEQAAITSTLMRELLPPTLHEVHGVEFAGAYRPSGEGEHVGGDFYDVHPGTDAGQETLVVLGDVCGKGLEAAVMTGKIRNTLHALLPLAGDHQRLLGLLNSALIGSHHTRFATLLLTSVARRGRTVKLRVTSAGHPPPLIVRADGRVEATPTRGTLVGVFRNISSTTAHVELFPGETCLLFTDGITEARGGPLGDEMFGQQRVEEALAHCAGMPAEAVVAHVRMLAEQWVGRNRHDDMALVAVTAPRHAHLSAVDGHTRGRYTA</sequence>
<evidence type="ECO:0000313" key="7">
    <source>
        <dbReference type="Proteomes" id="UP000271291"/>
    </source>
</evidence>
<dbReference type="SMART" id="SM00331">
    <property type="entry name" value="PP2C_SIG"/>
    <property type="match status" value="1"/>
</dbReference>
<evidence type="ECO:0000256" key="2">
    <source>
        <dbReference type="SAM" id="MobiDB-lite"/>
    </source>
</evidence>
<dbReference type="EMBL" id="CP029078">
    <property type="protein sequence ID" value="QCN90337.1"/>
    <property type="molecule type" value="Genomic_DNA"/>
</dbReference>
<keyword evidence="8" id="KW-1185">Reference proteome</keyword>
<dbReference type="Gene3D" id="3.30.450.20">
    <property type="entry name" value="PAS domain"/>
    <property type="match status" value="1"/>
</dbReference>
<evidence type="ECO:0000313" key="5">
    <source>
        <dbReference type="EMBL" id="AZS90242.1"/>
    </source>
</evidence>
<dbReference type="GO" id="GO:0016791">
    <property type="term" value="F:phosphatase activity"/>
    <property type="evidence" value="ECO:0007669"/>
    <property type="project" value="TreeGrafter"/>
</dbReference>
<proteinExistence type="predicted"/>
<dbReference type="InterPro" id="IPR003018">
    <property type="entry name" value="GAF"/>
</dbReference>
<dbReference type="SUPFAM" id="SSF81606">
    <property type="entry name" value="PP2C-like"/>
    <property type="match status" value="1"/>
</dbReference>
<evidence type="ECO:0000259" key="3">
    <source>
        <dbReference type="SMART" id="SM00065"/>
    </source>
</evidence>
<dbReference type="OrthoDB" id="5241041at2"/>
<dbReference type="PANTHER" id="PTHR43156:SF2">
    <property type="entry name" value="STAGE II SPORULATION PROTEIN E"/>
    <property type="match status" value="1"/>
</dbReference>
<feature type="domain" description="GAF" evidence="3">
    <location>
        <begin position="208"/>
        <end position="373"/>
    </location>
</feature>
<reference evidence="5 7" key="2">
    <citation type="submission" date="2018-12" db="EMBL/GenBank/DDBJ databases">
        <title>Streptomyces griseoviridis F1-27 complete genome.</title>
        <authorList>
            <person name="Mariita R.M."/>
            <person name="Sello J.K."/>
        </authorList>
    </citation>
    <scope>NUCLEOTIDE SEQUENCE [LARGE SCALE GENOMIC DNA]</scope>
    <source>
        <strain evidence="5 7">F1-27</strain>
    </source>
</reference>
<dbReference type="Proteomes" id="UP000501753">
    <property type="component" value="Chromosome"/>
</dbReference>
<dbReference type="SUPFAM" id="SSF55781">
    <property type="entry name" value="GAF domain-like"/>
    <property type="match status" value="1"/>
</dbReference>
<dbReference type="SMART" id="SM00065">
    <property type="entry name" value="GAF"/>
    <property type="match status" value="1"/>
</dbReference>
<dbReference type="AlphaFoldDB" id="A0A3Q9KV44"/>
<protein>
    <submittedName>
        <fullName evidence="5 6">Serine/threonine-protein phosphatase</fullName>
    </submittedName>
</protein>
<dbReference type="SUPFAM" id="SSF55785">
    <property type="entry name" value="PYP-like sensor domain (PAS domain)"/>
    <property type="match status" value="1"/>
</dbReference>
<evidence type="ECO:0000313" key="6">
    <source>
        <dbReference type="EMBL" id="QCN90337.1"/>
    </source>
</evidence>
<dbReference type="Gene3D" id="3.60.40.10">
    <property type="entry name" value="PPM-type phosphatase domain"/>
    <property type="match status" value="1"/>
</dbReference>
<dbReference type="Gene3D" id="3.30.450.40">
    <property type="match status" value="1"/>
</dbReference>
<evidence type="ECO:0000313" key="8">
    <source>
        <dbReference type="Proteomes" id="UP000501753"/>
    </source>
</evidence>
<dbReference type="InterPro" id="IPR029016">
    <property type="entry name" value="GAF-like_dom_sf"/>
</dbReference>
<dbReference type="PANTHER" id="PTHR43156">
    <property type="entry name" value="STAGE II SPORULATION PROTEIN E-RELATED"/>
    <property type="match status" value="1"/>
</dbReference>
<reference evidence="6 8" key="1">
    <citation type="submission" date="2018-04" db="EMBL/GenBank/DDBJ databases">
        <title>Complete genome sequences of Streptomyces griseoviridis K61 and characterization of antagonistic properties of biological control agents.</title>
        <authorList>
            <person name="Mariita R.M."/>
            <person name="Sello J.K."/>
        </authorList>
    </citation>
    <scope>NUCLEOTIDE SEQUENCE [LARGE SCALE GENOMIC DNA]</scope>
    <source>
        <strain evidence="6 8">K61</strain>
    </source>
</reference>
<keyword evidence="1" id="KW-0378">Hydrolase</keyword>
<feature type="region of interest" description="Disordered" evidence="2">
    <location>
        <begin position="33"/>
        <end position="52"/>
    </location>
</feature>
<dbReference type="InterPro" id="IPR001932">
    <property type="entry name" value="PPM-type_phosphatase-like_dom"/>
</dbReference>
<name>A0A3Q9KV44_STRGD</name>
<dbReference type="KEGG" id="sgd:ELQ87_37095"/>
<dbReference type="InterPro" id="IPR013656">
    <property type="entry name" value="PAS_4"/>
</dbReference>
<evidence type="ECO:0000259" key="4">
    <source>
        <dbReference type="SMART" id="SM00331"/>
    </source>
</evidence>
<organism evidence="5 7">
    <name type="scientific">Streptomyces griseoviridis</name>
    <dbReference type="NCBI Taxonomy" id="45398"/>
    <lineage>
        <taxon>Bacteria</taxon>
        <taxon>Bacillati</taxon>
        <taxon>Actinomycetota</taxon>
        <taxon>Actinomycetes</taxon>
        <taxon>Kitasatosporales</taxon>
        <taxon>Streptomycetaceae</taxon>
        <taxon>Streptomyces</taxon>
    </lineage>
</organism>
<accession>A0A3Q9KV44</accession>
<dbReference type="InterPro" id="IPR052016">
    <property type="entry name" value="Bact_Sigma-Reg"/>
</dbReference>
<dbReference type="Pfam" id="PF08448">
    <property type="entry name" value="PAS_4"/>
    <property type="match status" value="1"/>
</dbReference>
<feature type="region of interest" description="Disordered" evidence="2">
    <location>
        <begin position="1"/>
        <end position="21"/>
    </location>
</feature>
<dbReference type="InterPro" id="IPR036457">
    <property type="entry name" value="PPM-type-like_dom_sf"/>
</dbReference>